<dbReference type="InterPro" id="IPR036964">
    <property type="entry name" value="RASGEF_cat_dom_sf"/>
</dbReference>
<dbReference type="EMBL" id="BACD03000019">
    <property type="protein sequence ID" value="GAO49063.1"/>
    <property type="molecule type" value="Genomic_DNA"/>
</dbReference>
<accession>A0A0E9NGX6</accession>
<dbReference type="Gene3D" id="1.10.840.10">
    <property type="entry name" value="Ras guanine-nucleotide exchange factors catalytic domain"/>
    <property type="match status" value="1"/>
</dbReference>
<dbReference type="GO" id="GO:0015935">
    <property type="term" value="C:small ribosomal subunit"/>
    <property type="evidence" value="ECO:0007669"/>
    <property type="project" value="InterPro"/>
</dbReference>
<dbReference type="Proteomes" id="UP000033140">
    <property type="component" value="Unassembled WGS sequence"/>
</dbReference>
<dbReference type="SUPFAM" id="SSF48366">
    <property type="entry name" value="Ras GEF"/>
    <property type="match status" value="1"/>
</dbReference>
<dbReference type="SMART" id="SM00326">
    <property type="entry name" value="SH3"/>
    <property type="match status" value="1"/>
</dbReference>
<feature type="compositionally biased region" description="Acidic residues" evidence="8">
    <location>
        <begin position="644"/>
        <end position="661"/>
    </location>
</feature>
<dbReference type="CDD" id="cd00155">
    <property type="entry name" value="RasGEF"/>
    <property type="match status" value="1"/>
</dbReference>
<dbReference type="InterPro" id="IPR001452">
    <property type="entry name" value="SH3_domain"/>
</dbReference>
<dbReference type="PROSITE" id="PS50212">
    <property type="entry name" value="RASGEF_NTER"/>
    <property type="match status" value="1"/>
</dbReference>
<evidence type="ECO:0008006" key="14">
    <source>
        <dbReference type="Google" id="ProtNLM"/>
    </source>
</evidence>
<dbReference type="InterPro" id="IPR012340">
    <property type="entry name" value="NA-bd_OB-fold"/>
</dbReference>
<dbReference type="SUPFAM" id="SSF50249">
    <property type="entry name" value="Nucleic acid-binding proteins"/>
    <property type="match status" value="1"/>
</dbReference>
<feature type="compositionally biased region" description="Polar residues" evidence="8">
    <location>
        <begin position="331"/>
        <end position="370"/>
    </location>
</feature>
<dbReference type="GO" id="GO:0003735">
    <property type="term" value="F:structural constituent of ribosome"/>
    <property type="evidence" value="ECO:0007669"/>
    <property type="project" value="InterPro"/>
</dbReference>
<feature type="compositionally biased region" description="Pro residues" evidence="8">
    <location>
        <begin position="1301"/>
        <end position="1312"/>
    </location>
</feature>
<dbReference type="SMART" id="SM00229">
    <property type="entry name" value="RasGEFN"/>
    <property type="match status" value="1"/>
</dbReference>
<dbReference type="GO" id="GO:0006412">
    <property type="term" value="P:translation"/>
    <property type="evidence" value="ECO:0007669"/>
    <property type="project" value="InterPro"/>
</dbReference>
<reference evidence="12 13" key="2">
    <citation type="journal article" date="2014" name="J. Gen. Appl. Microbiol.">
        <title>The early diverging ascomycetous budding yeast Saitoella complicata has three histone deacetylases belonging to the Clr6, Hos2, and Rpd3 lineages.</title>
        <authorList>
            <person name="Nishida H."/>
            <person name="Matsumoto T."/>
            <person name="Kondo S."/>
            <person name="Hamamoto M."/>
            <person name="Yoshikawa H."/>
        </authorList>
    </citation>
    <scope>NUCLEOTIDE SEQUENCE [LARGE SCALE GENOMIC DNA]</scope>
    <source>
        <strain evidence="12 13">NRRL Y-17804</strain>
    </source>
</reference>
<feature type="compositionally biased region" description="Basic and acidic residues" evidence="8">
    <location>
        <begin position="92"/>
        <end position="102"/>
    </location>
</feature>
<dbReference type="InterPro" id="IPR006032">
    <property type="entry name" value="Ribosomal_uS12"/>
</dbReference>
<dbReference type="InterPro" id="IPR005680">
    <property type="entry name" value="Ribosomal_uS12_euk/arc"/>
</dbReference>
<dbReference type="FunFam" id="2.40.50.140:FF:000007">
    <property type="entry name" value="40S ribosomal protein S23"/>
    <property type="match status" value="1"/>
</dbReference>
<feature type="domain" description="N-terminal Ras-GEF" evidence="11">
    <location>
        <begin position="743"/>
        <end position="870"/>
    </location>
</feature>
<feature type="compositionally biased region" description="Polar residues" evidence="8">
    <location>
        <begin position="689"/>
        <end position="703"/>
    </location>
</feature>
<dbReference type="Gene3D" id="2.30.30.40">
    <property type="entry name" value="SH3 Domains"/>
    <property type="match status" value="1"/>
</dbReference>
<name>A0A0E9NGX6_SAICN</name>
<dbReference type="Gene3D" id="2.40.50.140">
    <property type="entry name" value="Nucleic acid-binding proteins"/>
    <property type="match status" value="1"/>
</dbReference>
<feature type="compositionally biased region" description="Polar residues" evidence="8">
    <location>
        <begin position="77"/>
        <end position="91"/>
    </location>
</feature>
<evidence type="ECO:0000313" key="12">
    <source>
        <dbReference type="EMBL" id="GAO49063.1"/>
    </source>
</evidence>
<comment type="caution">
    <text evidence="12">The sequence shown here is derived from an EMBL/GenBank/DDBJ whole genome shotgun (WGS) entry which is preliminary data.</text>
</comment>
<feature type="compositionally biased region" description="Low complexity" evidence="8">
    <location>
        <begin position="676"/>
        <end position="688"/>
    </location>
</feature>
<feature type="compositionally biased region" description="Low complexity" evidence="8">
    <location>
        <begin position="1271"/>
        <end position="1286"/>
    </location>
</feature>
<dbReference type="SUPFAM" id="SSF50044">
    <property type="entry name" value="SH3-domain"/>
    <property type="match status" value="1"/>
</dbReference>
<protein>
    <recommendedName>
        <fullName evidence="14">Ras-GEF domain-containing protein</fullName>
    </recommendedName>
</protein>
<dbReference type="InterPro" id="IPR023578">
    <property type="entry name" value="Ras_GEF_dom_sf"/>
</dbReference>
<feature type="region of interest" description="Disordered" evidence="8">
    <location>
        <begin position="1251"/>
        <end position="1318"/>
    </location>
</feature>
<evidence type="ECO:0000256" key="7">
    <source>
        <dbReference type="PROSITE-ProRule" id="PRU00192"/>
    </source>
</evidence>
<dbReference type="GO" id="GO:0005085">
    <property type="term" value="F:guanyl-nucleotide exchange factor activity"/>
    <property type="evidence" value="ECO:0007669"/>
    <property type="project" value="UniProtKB-KW"/>
</dbReference>
<keyword evidence="3 6" id="KW-0344">Guanine-nucleotide releasing factor</keyword>
<dbReference type="InterPro" id="IPR036028">
    <property type="entry name" value="SH3-like_dom_sf"/>
</dbReference>
<dbReference type="OMA" id="SATICHR"/>
<feature type="region of interest" description="Disordered" evidence="8">
    <location>
        <begin position="331"/>
        <end position="383"/>
    </location>
</feature>
<evidence type="ECO:0000256" key="8">
    <source>
        <dbReference type="SAM" id="MobiDB-lite"/>
    </source>
</evidence>
<keyword evidence="4" id="KW-0689">Ribosomal protein</keyword>
<keyword evidence="2 7" id="KW-0728">SH3 domain</keyword>
<evidence type="ECO:0000313" key="13">
    <source>
        <dbReference type="Proteomes" id="UP000033140"/>
    </source>
</evidence>
<evidence type="ECO:0000256" key="2">
    <source>
        <dbReference type="ARBA" id="ARBA00022443"/>
    </source>
</evidence>
<feature type="compositionally biased region" description="Low complexity" evidence="8">
    <location>
        <begin position="1253"/>
        <end position="1262"/>
    </location>
</feature>
<evidence type="ECO:0000259" key="11">
    <source>
        <dbReference type="PROSITE" id="PS50212"/>
    </source>
</evidence>
<dbReference type="InterPro" id="IPR001895">
    <property type="entry name" value="RASGEF_cat_dom"/>
</dbReference>
<evidence type="ECO:0000256" key="1">
    <source>
        <dbReference type="ARBA" id="ARBA00005657"/>
    </source>
</evidence>
<evidence type="ECO:0000259" key="9">
    <source>
        <dbReference type="PROSITE" id="PS50002"/>
    </source>
</evidence>
<dbReference type="CDD" id="cd06224">
    <property type="entry name" value="REM"/>
    <property type="match status" value="1"/>
</dbReference>
<keyword evidence="5" id="KW-0687">Ribonucleoprotein</keyword>
<organism evidence="12 13">
    <name type="scientific">Saitoella complicata (strain BCRC 22490 / CBS 7301 / JCM 7358 / NBRC 10748 / NRRL Y-17804)</name>
    <dbReference type="NCBI Taxonomy" id="698492"/>
    <lineage>
        <taxon>Eukaryota</taxon>
        <taxon>Fungi</taxon>
        <taxon>Dikarya</taxon>
        <taxon>Ascomycota</taxon>
        <taxon>Taphrinomycotina</taxon>
        <taxon>Taphrinomycotina incertae sedis</taxon>
        <taxon>Saitoella</taxon>
    </lineage>
</organism>
<feature type="compositionally biased region" description="Basic and acidic residues" evidence="8">
    <location>
        <begin position="1175"/>
        <end position="1190"/>
    </location>
</feature>
<feature type="compositionally biased region" description="Low complexity" evidence="8">
    <location>
        <begin position="716"/>
        <end position="730"/>
    </location>
</feature>
<reference evidence="12 13" key="1">
    <citation type="journal article" date="2011" name="J. Gen. Appl. Microbiol.">
        <title>Draft genome sequencing of the enigmatic yeast Saitoella complicata.</title>
        <authorList>
            <person name="Nishida H."/>
            <person name="Hamamoto M."/>
            <person name="Sugiyama J."/>
        </authorList>
    </citation>
    <scope>NUCLEOTIDE SEQUENCE [LARGE SCALE GENOMIC DNA]</scope>
    <source>
        <strain evidence="12 13">NRRL Y-17804</strain>
    </source>
</reference>
<dbReference type="PANTHER" id="PTHR23113:SF354">
    <property type="entry name" value="BUD SITE SELECTION PROTEIN 5"/>
    <property type="match status" value="1"/>
</dbReference>
<dbReference type="PANTHER" id="PTHR23113">
    <property type="entry name" value="GUANINE NUCLEOTIDE EXCHANGE FACTOR"/>
    <property type="match status" value="1"/>
</dbReference>
<evidence type="ECO:0000259" key="10">
    <source>
        <dbReference type="PROSITE" id="PS50009"/>
    </source>
</evidence>
<dbReference type="SMART" id="SM00147">
    <property type="entry name" value="RasGEF"/>
    <property type="match status" value="1"/>
</dbReference>
<reference evidence="12 13" key="3">
    <citation type="journal article" date="2015" name="Genome Announc.">
        <title>Draft Genome Sequence of the Archiascomycetous Yeast Saitoella complicata.</title>
        <authorList>
            <person name="Yamauchi K."/>
            <person name="Kondo S."/>
            <person name="Hamamoto M."/>
            <person name="Takahashi Y."/>
            <person name="Ogura Y."/>
            <person name="Hayashi T."/>
            <person name="Nishida H."/>
        </authorList>
    </citation>
    <scope>NUCLEOTIDE SEQUENCE [LARGE SCALE GENOMIC DNA]</scope>
    <source>
        <strain evidence="12 13">NRRL Y-17804</strain>
    </source>
</reference>
<dbReference type="PROSITE" id="PS50002">
    <property type="entry name" value="SH3"/>
    <property type="match status" value="1"/>
</dbReference>
<sequence>MRAERAGCYAFIDGSGFLLCEGSFRIRYFDLCDIGTELLDNRKRVSLSAYIPSSHTYTAMAALAPRPLRIQKSNATLTAATRPSTSSSQGHSENDTLSRPRTSDSSLHSHGGPAPTYLRVLHQFQPQDAAQLDTVCLPLEAGQIVMVHALHPSGWADGSLLSTGERGWFPSNYCEPYGLRILRPLVSAVELVKGVLRQGHGVEGWGSAVACVVSAVRGILITTNCMTRESPLVRSSDVVRRERKILLSDLSTLIATARDATAADAEVLYEYVEDIQQRVERISSRASKFIEVVAGPAELWKYEEEEDEDDNGDYEAEFAAASAVPARYSMTQPLSRPATAHSNFSRPTSSLSSRPMTANSINRPSSSGSKMTGRKRADSSVSVTSTIMSEDTSESVLQKLTIAHDSLLSHLAAYIGRLHLQSGSPAELLATTKTCVASARNLLHVLDAVCARAPNAQLEDAKNTMFKKTMMLVSAAREVVTAQAEDEEEGPGMVSEEQGKELVIVATDCVRSAGEVVARARFVIESIEEWSERDENTPPAIRSIARDRSDSTIMPAQDVRRGSVGSAVRALGIPTVEEARNGRFEQRLASISSNTVRKHQSKSSIASSTFSYGSDVASSLEYIRRRDAEAKAKFEASIRQKEDLLEEEEEEEEEEVAEDEGPVVISAPFFVSSANQSQPQQQPVQQQQGKKPNTFSTDSSAYTAASFRDSLPSHRASTSTSATTPEPESPAAEKRPAQIAFNADGQVTGGTLHALVERMTMAESTPDALFAATFYLTFRLWTSPLALAEALIQRFRIQPQILATADWEQRVAVPIRLRVYNVFKGWMEGHWRQDLDYEALDVIMPFAVEELAAKLPQAGKRLEELCRRVSTEYGAPPTPRISNTVGKINAVPGGLALVDAPVPPPMISKSELARLRTWTSSSGYGSGPSVLDFDPTELARQLTLKESKLFCAITPEELVGQEFSKKNGHCPNVKQTTALSTDLAGWVAESILAEGDAKKRAAIIKAWVKVADRSVGLSNYSTCMAILCALSSSTIARLKNTWQLVSSKTKGTLDQLKAITDHSRNYAVYRARLRAHVPPCLPFLGLYLTDLTFIHEGNPSTRLSPSGNLDLINFDKYVKTTKIINEVQRFQIPYKLAEVTELQSWIDKHIQSVRMGKSGDQMSLWRRSLTIEPKEEKRVSATSTRMERESSQLPRVQEEEETQPFKSPAEKDKMEGLFAWATKEYTKINANCPREALHTKFGGLRIVSRLPRHQQQPSHQQSTWVRESLEVSTPHASSATTAVSSVGPTRPSARGCSVPSSSPPPSVDPPTPSEFSSITNPQSIVSLHVFARGIVLEKIGVEAKQPNSAIRKCVRVQLIKNGKKVTAFVPNDGCLNFVDENDEVLLAGFGRKGKAKGDIPGVRFKVVKVLTLGLRCRFDCFVEGEEGEAPLINGSLPGLERFYFWACFSGCLRLCNMMHWKDMGF</sequence>
<dbReference type="GO" id="GO:0005886">
    <property type="term" value="C:plasma membrane"/>
    <property type="evidence" value="ECO:0007669"/>
    <property type="project" value="TreeGrafter"/>
</dbReference>
<feature type="domain" description="Ras-GEF" evidence="10">
    <location>
        <begin position="934"/>
        <end position="1174"/>
    </location>
</feature>
<dbReference type="InterPro" id="IPR000651">
    <property type="entry name" value="Ras-like_Gua-exchang_fac_N"/>
</dbReference>
<comment type="similarity">
    <text evidence="1">Belongs to the universal ribosomal protein uS12 family.</text>
</comment>
<dbReference type="Pfam" id="PF00164">
    <property type="entry name" value="Ribosom_S12_S23"/>
    <property type="match status" value="1"/>
</dbReference>
<evidence type="ECO:0000256" key="5">
    <source>
        <dbReference type="ARBA" id="ARBA00023274"/>
    </source>
</evidence>
<evidence type="ECO:0000256" key="4">
    <source>
        <dbReference type="ARBA" id="ARBA00022980"/>
    </source>
</evidence>
<dbReference type="PROSITE" id="PS00055">
    <property type="entry name" value="RIBOSOMAL_S12"/>
    <property type="match status" value="1"/>
</dbReference>
<dbReference type="PROSITE" id="PS50009">
    <property type="entry name" value="RASGEF_CAT"/>
    <property type="match status" value="1"/>
</dbReference>
<dbReference type="InterPro" id="IPR008937">
    <property type="entry name" value="Ras-like_GEF"/>
</dbReference>
<dbReference type="STRING" id="698492.A0A0E9NGX6"/>
<feature type="region of interest" description="Disordered" evidence="8">
    <location>
        <begin position="77"/>
        <end position="111"/>
    </location>
</feature>
<feature type="domain" description="SH3" evidence="9">
    <location>
        <begin position="113"/>
        <end position="179"/>
    </location>
</feature>
<feature type="region of interest" description="Disordered" evidence="8">
    <location>
        <begin position="642"/>
        <end position="736"/>
    </location>
</feature>
<dbReference type="Pfam" id="PF00618">
    <property type="entry name" value="RasGEF_N"/>
    <property type="match status" value="1"/>
</dbReference>
<evidence type="ECO:0000256" key="3">
    <source>
        <dbReference type="ARBA" id="ARBA00022658"/>
    </source>
</evidence>
<evidence type="ECO:0000256" key="6">
    <source>
        <dbReference type="PROSITE-ProRule" id="PRU00168"/>
    </source>
</evidence>
<proteinExistence type="inferred from homology"/>
<keyword evidence="13" id="KW-1185">Reference proteome</keyword>
<dbReference type="CDD" id="cd03367">
    <property type="entry name" value="Ribosomal_S23"/>
    <property type="match status" value="1"/>
</dbReference>
<dbReference type="GO" id="GO:0007265">
    <property type="term" value="P:Ras protein signal transduction"/>
    <property type="evidence" value="ECO:0007669"/>
    <property type="project" value="TreeGrafter"/>
</dbReference>
<dbReference type="Gene3D" id="1.20.870.10">
    <property type="entry name" value="Son of sevenless (SoS) protein Chain: S domain 1"/>
    <property type="match status" value="1"/>
</dbReference>
<feature type="region of interest" description="Disordered" evidence="8">
    <location>
        <begin position="1175"/>
        <end position="1211"/>
    </location>
</feature>
<dbReference type="Pfam" id="PF00617">
    <property type="entry name" value="RasGEF"/>
    <property type="match status" value="1"/>
</dbReference>
<gene>
    <name evidence="12" type="ORF">G7K_3223-t1</name>
</gene>